<gene>
    <name evidence="2" type="ORF">PBS001_LOCUS7892</name>
    <name evidence="1" type="ORF">PBS003_LOCUS2138</name>
</gene>
<evidence type="ECO:0000313" key="4">
    <source>
        <dbReference type="Proteomes" id="UP001160483"/>
    </source>
</evidence>
<dbReference type="EMBL" id="CAKLCB010000379">
    <property type="protein sequence ID" value="CAH0521440.1"/>
    <property type="molecule type" value="Genomic_DNA"/>
</dbReference>
<proteinExistence type="predicted"/>
<evidence type="ECO:0000313" key="2">
    <source>
        <dbReference type="EMBL" id="CAH0521440.1"/>
    </source>
</evidence>
<keyword evidence="3" id="KW-1185">Reference proteome</keyword>
<protein>
    <submittedName>
        <fullName evidence="1">Uncharacterized protein</fullName>
    </submittedName>
</protein>
<dbReference type="EMBL" id="CAKKTJ010000124">
    <property type="protein sequence ID" value="CAH0475318.1"/>
    <property type="molecule type" value="Genomic_DNA"/>
</dbReference>
<name>A0AAU9L2J6_9STRA</name>
<accession>A0AAU9L2J6</accession>
<sequence length="132" mass="15334">MVQLQCLLSTSENVRVVTVEMSLNERIGVLQDRLREKLDMMDYRAKPDMTMKLYQVQQHRLTYRHDPTTKQEVLFFDGVEASASDASRTAILQNATQLVPWTIVSWCLQDQQFIFPDAVDIVVVWENDEKLA</sequence>
<dbReference type="Proteomes" id="UP001158986">
    <property type="component" value="Unassembled WGS sequence"/>
</dbReference>
<evidence type="ECO:0000313" key="1">
    <source>
        <dbReference type="EMBL" id="CAH0475318.1"/>
    </source>
</evidence>
<organism evidence="1 4">
    <name type="scientific">Peronospora belbahrii</name>
    <dbReference type="NCBI Taxonomy" id="622444"/>
    <lineage>
        <taxon>Eukaryota</taxon>
        <taxon>Sar</taxon>
        <taxon>Stramenopiles</taxon>
        <taxon>Oomycota</taxon>
        <taxon>Peronosporomycetes</taxon>
        <taxon>Peronosporales</taxon>
        <taxon>Peronosporaceae</taxon>
        <taxon>Peronospora</taxon>
    </lineage>
</organism>
<dbReference type="Proteomes" id="UP001160483">
    <property type="component" value="Unassembled WGS sequence"/>
</dbReference>
<dbReference type="AlphaFoldDB" id="A0AAU9L2J6"/>
<reference evidence="1 3" key="1">
    <citation type="submission" date="2021-11" db="EMBL/GenBank/DDBJ databases">
        <authorList>
            <person name="Islam A."/>
            <person name="Islam S."/>
            <person name="Flora M.S."/>
            <person name="Rahman M."/>
            <person name="Ziaur R.M."/>
            <person name="Epstein J.H."/>
            <person name="Hassan M."/>
            <person name="Klassen M."/>
            <person name="Woodard K."/>
            <person name="Webb A."/>
            <person name="Webby R.J."/>
            <person name="El Zowalaty M.E."/>
        </authorList>
    </citation>
    <scope>NUCLEOTIDE SEQUENCE</scope>
    <source>
        <strain evidence="2">Pbs1</strain>
        <strain evidence="1">Pbs3</strain>
    </source>
</reference>
<evidence type="ECO:0000313" key="3">
    <source>
        <dbReference type="Proteomes" id="UP001158986"/>
    </source>
</evidence>
<comment type="caution">
    <text evidence="1">The sequence shown here is derived from an EMBL/GenBank/DDBJ whole genome shotgun (WGS) entry which is preliminary data.</text>
</comment>